<proteinExistence type="predicted"/>
<dbReference type="RefSeq" id="WP_387978559.1">
    <property type="nucleotide sequence ID" value="NZ_JBHRWO010000020.1"/>
</dbReference>
<comment type="caution">
    <text evidence="1">The sequence shown here is derived from an EMBL/GenBank/DDBJ whole genome shotgun (WGS) entry which is preliminary data.</text>
</comment>
<dbReference type="PANTHER" id="PTHR38479">
    <property type="entry name" value="LMO0824 PROTEIN"/>
    <property type="match status" value="1"/>
</dbReference>
<keyword evidence="1" id="KW-0238">DNA-binding</keyword>
<dbReference type="EMBL" id="JBHRWO010000020">
    <property type="protein sequence ID" value="MFC3494637.1"/>
    <property type="molecule type" value="Genomic_DNA"/>
</dbReference>
<protein>
    <submittedName>
        <fullName evidence="1">Winged helix DNA-binding domain-containing protein</fullName>
    </submittedName>
</protein>
<dbReference type="GO" id="GO:0003677">
    <property type="term" value="F:DNA binding"/>
    <property type="evidence" value="ECO:0007669"/>
    <property type="project" value="UniProtKB-KW"/>
</dbReference>
<organism evidence="1 2">
    <name type="scientific">Glycomyces rhizosphaerae</name>
    <dbReference type="NCBI Taxonomy" id="2054422"/>
    <lineage>
        <taxon>Bacteria</taxon>
        <taxon>Bacillati</taxon>
        <taxon>Actinomycetota</taxon>
        <taxon>Actinomycetes</taxon>
        <taxon>Glycomycetales</taxon>
        <taxon>Glycomycetaceae</taxon>
        <taxon>Glycomyces</taxon>
    </lineage>
</organism>
<evidence type="ECO:0000313" key="1">
    <source>
        <dbReference type="EMBL" id="MFC3494637.1"/>
    </source>
</evidence>
<name>A0ABV7Q1D3_9ACTN</name>
<accession>A0ABV7Q1D3</accession>
<dbReference type="Pfam" id="PF06224">
    <property type="entry name" value="AlkZ-like"/>
    <property type="match status" value="1"/>
</dbReference>
<dbReference type="Proteomes" id="UP001595712">
    <property type="component" value="Unassembled WGS sequence"/>
</dbReference>
<sequence length="372" mass="40730">MIQRQQVQRYRVHAQQLDRERGTVADTAALDLGVQDTGPDGALWALEVRGVDTAGLGAAAEHHEELVWLWTLRGAPHCYRRADVEQVAAAVAPWSEADAAKRIFDASKPLKDAGIPVLEALDAVAGQMRAIVKEPMVKGELSTRLHEAMPDPYQRYCRSCDAVHLYEMPFRLSAMQAGLELVPDTSPPMLQPMAGFAVAEDYADRLDPVRAYLHLCGPATHKQVAEYVDAPVREVKAHWPEDAVEVTVEDGADGETRWMLEADLEALQGAEGSGTRLLGPYDLFLQARDRSTLMADPAKAKALWPVLGRPGAILVDGEITGLWRPRKSGKKFTVAVQPWSELDGDERKAVEAEAERLAAFRGVALTGIEFAA</sequence>
<keyword evidence="2" id="KW-1185">Reference proteome</keyword>
<evidence type="ECO:0000313" key="2">
    <source>
        <dbReference type="Proteomes" id="UP001595712"/>
    </source>
</evidence>
<gene>
    <name evidence="1" type="ORF">ACFO8M_19310</name>
</gene>
<dbReference type="PANTHER" id="PTHR38479:SF2">
    <property type="entry name" value="WINGED HELIX DNA-BINDING DOMAIN-CONTAINING PROTEIN"/>
    <property type="match status" value="1"/>
</dbReference>
<reference evidence="2" key="1">
    <citation type="journal article" date="2019" name="Int. J. Syst. Evol. Microbiol.">
        <title>The Global Catalogue of Microorganisms (GCM) 10K type strain sequencing project: providing services to taxonomists for standard genome sequencing and annotation.</title>
        <authorList>
            <consortium name="The Broad Institute Genomics Platform"/>
            <consortium name="The Broad Institute Genome Sequencing Center for Infectious Disease"/>
            <person name="Wu L."/>
            <person name="Ma J."/>
        </authorList>
    </citation>
    <scope>NUCLEOTIDE SEQUENCE [LARGE SCALE GENOMIC DNA]</scope>
    <source>
        <strain evidence="2">CGMCC 4.7396</strain>
    </source>
</reference>
<dbReference type="InterPro" id="IPR009351">
    <property type="entry name" value="AlkZ-like"/>
</dbReference>